<evidence type="ECO:0000313" key="2">
    <source>
        <dbReference type="Proteomes" id="UP001364695"/>
    </source>
</evidence>
<reference evidence="1" key="1">
    <citation type="submission" date="2023-10" db="EMBL/GenBank/DDBJ databases">
        <title>Amphibacter perezi, gen. nov., sp. nov. a novel taxa of the family Comamonadaceae, class Betaproteobacteria isolated from the skin microbiota of Pelophylax perezi from different populations.</title>
        <authorList>
            <person name="Costa S."/>
            <person name="Proenca D.N."/>
            <person name="Lopes I."/>
            <person name="Morais P.V."/>
        </authorList>
    </citation>
    <scope>NUCLEOTIDE SEQUENCE</scope>
    <source>
        <strain evidence="1">SL12-8</strain>
    </source>
</reference>
<comment type="caution">
    <text evidence="1">The sequence shown here is derived from an EMBL/GenBank/DDBJ whole genome shotgun (WGS) entry which is preliminary data.</text>
</comment>
<dbReference type="Proteomes" id="UP001364695">
    <property type="component" value="Unassembled WGS sequence"/>
</dbReference>
<gene>
    <name evidence="1" type="primary">zapD</name>
    <name evidence="1" type="ORF">RV045_09580</name>
</gene>
<sequence length="253" mass="28892">MIIYEYPLNESVRTLLRLEHLFDRLSRCVVRDESVDHHLALITLFEVLEVVARAELKAELMRDLDRARSQFSAYRDQPGISQTALDDLLERLTQAFNGLNALPGKIGAGLQQNDFLTNLRSRIAVPGGTCEFDLPAYYRWQNHPPEVRRKDLRAWIGPLLPVARTVQLLLSIIRDTGAPQSVVAVKGQYQQNMPQGKSFTLIRIRVDDQWDIVPEITGHRLLMSVRWMQTEGTGVGKPRVSQQDYPFELTLCT</sequence>
<keyword evidence="2" id="KW-1185">Reference proteome</keyword>
<accession>A0ACC6P388</accession>
<evidence type="ECO:0000313" key="1">
    <source>
        <dbReference type="EMBL" id="MEJ7138673.1"/>
    </source>
</evidence>
<name>A0ACC6P388_9BURK</name>
<proteinExistence type="predicted"/>
<organism evidence="1 2">
    <name type="scientific">Amphibiibacter pelophylacis</name>
    <dbReference type="NCBI Taxonomy" id="1799477"/>
    <lineage>
        <taxon>Bacteria</taxon>
        <taxon>Pseudomonadati</taxon>
        <taxon>Pseudomonadota</taxon>
        <taxon>Betaproteobacteria</taxon>
        <taxon>Burkholderiales</taxon>
        <taxon>Sphaerotilaceae</taxon>
        <taxon>Amphibiibacter</taxon>
    </lineage>
</organism>
<dbReference type="EMBL" id="JAWDIE010000013">
    <property type="protein sequence ID" value="MEJ7138673.1"/>
    <property type="molecule type" value="Genomic_DNA"/>
</dbReference>
<protein>
    <submittedName>
        <fullName evidence="1">Cell division protein ZapD</fullName>
    </submittedName>
</protein>
<keyword evidence="1" id="KW-0132">Cell division</keyword>
<keyword evidence="1" id="KW-0131">Cell cycle</keyword>